<name>A0A6J5NV69_9CAUD</name>
<feature type="transmembrane region" description="Helical" evidence="1">
    <location>
        <begin position="12"/>
        <end position="28"/>
    </location>
</feature>
<keyword evidence="1" id="KW-1133">Transmembrane helix</keyword>
<protein>
    <submittedName>
        <fullName evidence="2">Uncharacterized protein</fullName>
    </submittedName>
</protein>
<sequence>MGWLRKRFGEASTMAGLGVVVMVLMPLVPVQYQLLAQGIAAAFGLGGAVKADPGNK</sequence>
<reference evidence="2" key="1">
    <citation type="submission" date="2020-04" db="EMBL/GenBank/DDBJ databases">
        <authorList>
            <person name="Chiriac C."/>
            <person name="Salcher M."/>
            <person name="Ghai R."/>
            <person name="Kavagutti S V."/>
        </authorList>
    </citation>
    <scope>NUCLEOTIDE SEQUENCE</scope>
</reference>
<accession>A0A6J5NV69</accession>
<gene>
    <name evidence="2" type="ORF">UFOVP773_36</name>
</gene>
<keyword evidence="1" id="KW-0472">Membrane</keyword>
<evidence type="ECO:0000313" key="2">
    <source>
        <dbReference type="EMBL" id="CAB4161181.1"/>
    </source>
</evidence>
<organism evidence="2">
    <name type="scientific">uncultured Caudovirales phage</name>
    <dbReference type="NCBI Taxonomy" id="2100421"/>
    <lineage>
        <taxon>Viruses</taxon>
        <taxon>Duplodnaviria</taxon>
        <taxon>Heunggongvirae</taxon>
        <taxon>Uroviricota</taxon>
        <taxon>Caudoviricetes</taxon>
        <taxon>Peduoviridae</taxon>
        <taxon>Maltschvirus</taxon>
        <taxon>Maltschvirus maltsch</taxon>
    </lineage>
</organism>
<keyword evidence="1" id="KW-0812">Transmembrane</keyword>
<proteinExistence type="predicted"/>
<evidence type="ECO:0000256" key="1">
    <source>
        <dbReference type="SAM" id="Phobius"/>
    </source>
</evidence>
<dbReference type="EMBL" id="LR796702">
    <property type="protein sequence ID" value="CAB4161181.1"/>
    <property type="molecule type" value="Genomic_DNA"/>
</dbReference>